<dbReference type="HOGENOM" id="CLU_360871_0_0_6"/>
<dbReference type="PATRIC" id="fig|271065.3.peg.1267"/>
<dbReference type="AlphaFoldDB" id="G4SVG2"/>
<keyword evidence="2" id="KW-1133">Transmembrane helix</keyword>
<evidence type="ECO:0000256" key="1">
    <source>
        <dbReference type="SAM" id="MobiDB-lite"/>
    </source>
</evidence>
<name>G4SVG2_META2</name>
<evidence type="ECO:0000313" key="4">
    <source>
        <dbReference type="Proteomes" id="UP000008315"/>
    </source>
</evidence>
<evidence type="ECO:0000256" key="2">
    <source>
        <dbReference type="SAM" id="Phobius"/>
    </source>
</evidence>
<keyword evidence="2" id="KW-0472">Membrane</keyword>
<keyword evidence="2" id="KW-0812">Transmembrane</keyword>
<keyword evidence="4" id="KW-1185">Reference proteome</keyword>
<organism evidence="3 4">
    <name type="scientific">Methylotuvimicrobium alcaliphilum (strain DSM 19304 / NCIMB 14124 / VKM B-2133 / 20Z)</name>
    <name type="common">Methylomicrobium alcaliphilum</name>
    <dbReference type="NCBI Taxonomy" id="1091494"/>
    <lineage>
        <taxon>Bacteria</taxon>
        <taxon>Pseudomonadati</taxon>
        <taxon>Pseudomonadota</taxon>
        <taxon>Gammaproteobacteria</taxon>
        <taxon>Methylococcales</taxon>
        <taxon>Methylococcaceae</taxon>
        <taxon>Methylotuvimicrobium</taxon>
    </lineage>
</organism>
<sequence length="775" mass="81936">MKLNYTNKNIGIGLIEVLITTVVVAMGLLALATFQGELMGGSRLSKARDEAKMLCDSKVEELRDRIIRGTVVGGNPEPANSYLAIASGNDQVTGTNATFTRTWNIEDLVDPVRKRITATCSWDSEQVVVQSMIAFTDLTTSMFHSRGNGDGAGGPFNAPSLTAESSEDISKRISLPNPQTPGSLYTDENGDNYIVDPSGLSGSYAEACDGLNPQPINFENGLRTRRVNEDGVAGLESIELFEVHTINNADLCVARVRFNGGVIIPLRGTVHSRATTGTGQNVTILDVELFTFNISESGTYCVFKPAPGDHSAPYTCYVGGNCTFGPAGIPEDVTQCPDPAVAQAKVGPGGWRGRVGLLGVATQGRNICFAEEVAGEPVTRDTARNYYTRNGILNEGINKPYACHDFLIIDGQPNDRKLHEECQEQASQVGGLMLASKDIMRVINGPNVYDPVIDISYCTEIPGETYTIQGSITNAAYPPVVKANDGQTQVSCETTETSYNCTIKTIKSFVDIVGIFNNEEKSCVITLDINQSPQTGCALNFTTTTNPIYVITGNIEGSSNSTNLASLDVAALGEGETENDYVRPCTIGDFDASAGGRPYECKITTAKSSVTLTARPAFGFSVSPIDDIITGLTGSAGAESLITGPDFLTAVLSTHTVGGSITLESNVNNIDTVSVNIANASCTVAPPNNGWAQNRTGNYSCQVYAGNNSMTFAIPNKCSARQGNTPAKDYILSTSGSVTASSTGTGALTINLGNVTSNVTQNFTVTLSNIDCSGG</sequence>
<proteinExistence type="predicted"/>
<gene>
    <name evidence="3" type="ordered locus">MEALZ_1244</name>
</gene>
<accession>G4SVG2</accession>
<dbReference type="RefSeq" id="WP_014147732.1">
    <property type="nucleotide sequence ID" value="NC_016112.1"/>
</dbReference>
<dbReference type="STRING" id="1091494.MEALZ_1244"/>
<protein>
    <submittedName>
        <fullName evidence="3">Uncharacterized protein</fullName>
    </submittedName>
</protein>
<feature type="transmembrane region" description="Helical" evidence="2">
    <location>
        <begin position="12"/>
        <end position="34"/>
    </location>
</feature>
<evidence type="ECO:0000313" key="3">
    <source>
        <dbReference type="EMBL" id="CCE22934.1"/>
    </source>
</evidence>
<dbReference type="Proteomes" id="UP000008315">
    <property type="component" value="Chromosome"/>
</dbReference>
<reference evidence="4" key="1">
    <citation type="journal article" date="2012" name="J. Bacteriol.">
        <title>Genome sequence of the haloalkaliphilic methanotrophic bacterium Methylomicrobium alcaliphilum 20Z.</title>
        <authorList>
            <person name="Vuilleumier S."/>
            <person name="Khmelenina V.N."/>
            <person name="Bringel F."/>
            <person name="Reshetnikov A.S."/>
            <person name="Lajus A."/>
            <person name="Mangenot S."/>
            <person name="Rouy Z."/>
            <person name="Op den Camp H.J."/>
            <person name="Jetten M.S."/>
            <person name="Dispirito A.A."/>
            <person name="Dunfield P."/>
            <person name="Klotz M.G."/>
            <person name="Semrau J.D."/>
            <person name="Stein L.Y."/>
            <person name="Barbe V."/>
            <person name="Medigue C."/>
            <person name="Trotsenko Y.A."/>
            <person name="Kalyuzhnaya M.G."/>
        </authorList>
    </citation>
    <scope>NUCLEOTIDE SEQUENCE [LARGE SCALE GENOMIC DNA]</scope>
    <source>
        <strain evidence="4">DSM 19304 / NCIMB 14124 / VKM B-2133 / 20Z</strain>
    </source>
</reference>
<feature type="region of interest" description="Disordered" evidence="1">
    <location>
        <begin position="149"/>
        <end position="169"/>
    </location>
</feature>
<dbReference type="EMBL" id="FO082060">
    <property type="protein sequence ID" value="CCE22934.1"/>
    <property type="molecule type" value="Genomic_DNA"/>
</dbReference>
<dbReference type="KEGG" id="mah:MEALZ_1244"/>